<gene>
    <name evidence="2" type="ORF">BTO22_13180</name>
</gene>
<keyword evidence="1" id="KW-1133">Transmembrane helix</keyword>
<proteinExistence type="predicted"/>
<keyword evidence="1" id="KW-0472">Membrane</keyword>
<organism evidence="2 3">
    <name type="scientific">Aliivibrio sifiae</name>
    <dbReference type="NCBI Taxonomy" id="566293"/>
    <lineage>
        <taxon>Bacteria</taxon>
        <taxon>Pseudomonadati</taxon>
        <taxon>Pseudomonadota</taxon>
        <taxon>Gammaproteobacteria</taxon>
        <taxon>Vibrionales</taxon>
        <taxon>Vibrionaceae</taxon>
        <taxon>Aliivibrio</taxon>
    </lineage>
</organism>
<evidence type="ECO:0000313" key="3">
    <source>
        <dbReference type="Proteomes" id="UP000239263"/>
    </source>
</evidence>
<protein>
    <submittedName>
        <fullName evidence="2">Uncharacterized protein</fullName>
    </submittedName>
</protein>
<evidence type="ECO:0000256" key="1">
    <source>
        <dbReference type="SAM" id="Phobius"/>
    </source>
</evidence>
<comment type="caution">
    <text evidence="2">The sequence shown here is derived from an EMBL/GenBank/DDBJ whole genome shotgun (WGS) entry which is preliminary data.</text>
</comment>
<reference evidence="2 3" key="1">
    <citation type="submission" date="2016-12" db="EMBL/GenBank/DDBJ databases">
        <title>Diversity of luminous bacteria.</title>
        <authorList>
            <person name="Yoshizawa S."/>
            <person name="Kogure K."/>
        </authorList>
    </citation>
    <scope>NUCLEOTIDE SEQUENCE [LARGE SCALE GENOMIC DNA]</scope>
    <source>
        <strain evidence="2 3">ATCC 33715</strain>
    </source>
</reference>
<evidence type="ECO:0000313" key="2">
    <source>
        <dbReference type="EMBL" id="PQJ84476.1"/>
    </source>
</evidence>
<feature type="transmembrane region" description="Helical" evidence="1">
    <location>
        <begin position="81"/>
        <end position="104"/>
    </location>
</feature>
<dbReference type="RefSeq" id="WP_065639387.1">
    <property type="nucleotide sequence ID" value="NZ_CAWNRT010000002.1"/>
</dbReference>
<dbReference type="OrthoDB" id="9833390at2"/>
<dbReference type="Proteomes" id="UP000239263">
    <property type="component" value="Unassembled WGS sequence"/>
</dbReference>
<dbReference type="AlphaFoldDB" id="A0A2S7X2N9"/>
<keyword evidence="1" id="KW-0812">Transmembrane</keyword>
<accession>A0A2S7X2N9</accession>
<sequence length="108" mass="12270">MKTPSKNTVIKLLNTMYFIIIPITIIGVFFDFQRAISGLGILVLMLIGSELPLRRYYKGKPMMVFGRLSDAETEEETENSLIWHLSSITLGFILIVSNIIYAIWTNLA</sequence>
<feature type="transmembrane region" description="Helical" evidence="1">
    <location>
        <begin position="36"/>
        <end position="53"/>
    </location>
</feature>
<name>A0A2S7X2N9_9GAMM</name>
<feature type="transmembrane region" description="Helical" evidence="1">
    <location>
        <begin position="12"/>
        <end position="30"/>
    </location>
</feature>
<dbReference type="EMBL" id="MSCO01000002">
    <property type="protein sequence ID" value="PQJ84476.1"/>
    <property type="molecule type" value="Genomic_DNA"/>
</dbReference>